<dbReference type="Proteomes" id="UP000232638">
    <property type="component" value="Chromosome"/>
</dbReference>
<keyword evidence="3" id="KW-1185">Reference proteome</keyword>
<dbReference type="EMBL" id="CP020370">
    <property type="protein sequence ID" value="AUB83507.1"/>
    <property type="molecule type" value="Genomic_DNA"/>
</dbReference>
<name>A0A2K8UDE2_9GAMM</name>
<dbReference type="OrthoDB" id="869379at2"/>
<dbReference type="RefSeq" id="WP_100921193.1">
    <property type="nucleotide sequence ID" value="NZ_CP020370.1"/>
</dbReference>
<evidence type="ECO:0000259" key="1">
    <source>
        <dbReference type="Pfam" id="PF00975"/>
    </source>
</evidence>
<dbReference type="PANTHER" id="PTHR37946:SF1">
    <property type="entry name" value="SLL1969 PROTEIN"/>
    <property type="match status" value="1"/>
</dbReference>
<keyword evidence="2" id="KW-0808">Transferase</keyword>
<sequence length="364" mass="39276">MTEPTTKRPRPRRLLTLALLSLLAATAAWSWWSEDHPRQERRLRVLVHDQLYDWFPAQMAPDDGWHGLRQRVAAPVPAQALRVLLIHGLDEPGTIWDDLAPALGAAGFEVWEFRYPNDQGIERSADYLAGHWPELPPGPPFALIGHSMGGLVARDFVSRRRHPVGEGAPVDGPAVAGVILVGTPNQGSEWARLRVWLELRDQFTTVEGRRFSLFAALRDGTGEAKIDLRPGSDFLRALNARPWPDAVPTRAIEGRLLAAPPEFAAGLEAAAADTGSAALRRRLAAWWNSIGAGLGDGVVTLESARDPGGGAPLVVNAAHRGLLLRLLPGDPPPPAIAPILDILRQWGAAPLPGVQGFSLGALQG</sequence>
<dbReference type="Gene3D" id="3.40.50.1820">
    <property type="entry name" value="alpha/beta hydrolase"/>
    <property type="match status" value="1"/>
</dbReference>
<dbReference type="Pfam" id="PF00975">
    <property type="entry name" value="Thioesterase"/>
    <property type="match status" value="1"/>
</dbReference>
<dbReference type="AlphaFoldDB" id="A0A2K8UDE2"/>
<dbReference type="PANTHER" id="PTHR37946">
    <property type="entry name" value="SLL1969 PROTEIN"/>
    <property type="match status" value="1"/>
</dbReference>
<protein>
    <submittedName>
        <fullName evidence="2">Lecithin--cholesterol acyltransferase</fullName>
    </submittedName>
</protein>
<gene>
    <name evidence="2" type="ORF">THSYN_22855</name>
</gene>
<keyword evidence="2" id="KW-0012">Acyltransferase</keyword>
<reference evidence="2 3" key="1">
    <citation type="submission" date="2017-03" db="EMBL/GenBank/DDBJ databases">
        <title>Complete genome sequence of Candidatus 'Thiodictyon syntrophicum' sp. nov. strain Cad16T, a photolithoautotroph purple sulfur bacterium isolated from an alpine meromictic lake.</title>
        <authorList>
            <person name="Luedin S.M."/>
            <person name="Pothier J.F."/>
            <person name="Danza F."/>
            <person name="Storelli N."/>
            <person name="Wittwer M."/>
            <person name="Tonolla M."/>
        </authorList>
    </citation>
    <scope>NUCLEOTIDE SEQUENCE [LARGE SCALE GENOMIC DNA]</scope>
    <source>
        <strain evidence="2 3">Cad16T</strain>
    </source>
</reference>
<proteinExistence type="predicted"/>
<feature type="domain" description="Thioesterase" evidence="1">
    <location>
        <begin position="119"/>
        <end position="208"/>
    </location>
</feature>
<dbReference type="KEGG" id="tsy:THSYN_22855"/>
<accession>A0A2K8UDE2</accession>
<organism evidence="2 3">
    <name type="scientific">Candidatus Thiodictyon syntrophicum</name>
    <dbReference type="NCBI Taxonomy" id="1166950"/>
    <lineage>
        <taxon>Bacteria</taxon>
        <taxon>Pseudomonadati</taxon>
        <taxon>Pseudomonadota</taxon>
        <taxon>Gammaproteobacteria</taxon>
        <taxon>Chromatiales</taxon>
        <taxon>Chromatiaceae</taxon>
        <taxon>Thiodictyon</taxon>
    </lineage>
</organism>
<evidence type="ECO:0000313" key="2">
    <source>
        <dbReference type="EMBL" id="AUB83507.1"/>
    </source>
</evidence>
<dbReference type="InterPro" id="IPR001031">
    <property type="entry name" value="Thioesterase"/>
</dbReference>
<evidence type="ECO:0000313" key="3">
    <source>
        <dbReference type="Proteomes" id="UP000232638"/>
    </source>
</evidence>
<dbReference type="InterPro" id="IPR029058">
    <property type="entry name" value="AB_hydrolase_fold"/>
</dbReference>
<dbReference type="SUPFAM" id="SSF53474">
    <property type="entry name" value="alpha/beta-Hydrolases"/>
    <property type="match status" value="1"/>
</dbReference>
<dbReference type="GO" id="GO:0016746">
    <property type="term" value="F:acyltransferase activity"/>
    <property type="evidence" value="ECO:0007669"/>
    <property type="project" value="UniProtKB-KW"/>
</dbReference>